<keyword evidence="6 7" id="KW-0472">Membrane</keyword>
<reference evidence="11" key="1">
    <citation type="submission" date="2019-04" db="EMBL/GenBank/DDBJ databases">
        <title>Nocardioides xinjiangensis sp. nov.</title>
        <authorList>
            <person name="Liu S."/>
        </authorList>
    </citation>
    <scope>NUCLEOTIDE SEQUENCE [LARGE SCALE GENOMIC DNA]</scope>
    <source>
        <strain evidence="11">18</strain>
    </source>
</reference>
<keyword evidence="3" id="KW-1003">Cell membrane</keyword>
<dbReference type="GO" id="GO:0055085">
    <property type="term" value="P:transmembrane transport"/>
    <property type="evidence" value="ECO:0007669"/>
    <property type="project" value="InterPro"/>
</dbReference>
<evidence type="ECO:0000256" key="8">
    <source>
        <dbReference type="SAM" id="MobiDB-lite"/>
    </source>
</evidence>
<gene>
    <name evidence="10" type="ORF">FAB82_11085</name>
</gene>
<dbReference type="InterPro" id="IPR000515">
    <property type="entry name" value="MetI-like"/>
</dbReference>
<proteinExistence type="inferred from homology"/>
<evidence type="ECO:0000313" key="10">
    <source>
        <dbReference type="EMBL" id="THV41635.1"/>
    </source>
</evidence>
<comment type="similarity">
    <text evidence="7">Belongs to the binding-protein-dependent transport system permease family.</text>
</comment>
<dbReference type="PANTHER" id="PTHR30193">
    <property type="entry name" value="ABC TRANSPORTER PERMEASE PROTEIN"/>
    <property type="match status" value="1"/>
</dbReference>
<feature type="transmembrane region" description="Helical" evidence="7">
    <location>
        <begin position="178"/>
        <end position="199"/>
    </location>
</feature>
<dbReference type="InterPro" id="IPR051393">
    <property type="entry name" value="ABC_transporter_permease"/>
</dbReference>
<dbReference type="CDD" id="cd06261">
    <property type="entry name" value="TM_PBP2"/>
    <property type="match status" value="1"/>
</dbReference>
<comment type="caution">
    <text evidence="10">The sequence shown here is derived from an EMBL/GenBank/DDBJ whole genome shotgun (WGS) entry which is preliminary data.</text>
</comment>
<evidence type="ECO:0000256" key="3">
    <source>
        <dbReference type="ARBA" id="ARBA00022475"/>
    </source>
</evidence>
<protein>
    <submittedName>
        <fullName evidence="10">Sugar ABC transporter permease</fullName>
    </submittedName>
</protein>
<dbReference type="OrthoDB" id="4053402at2"/>
<dbReference type="PROSITE" id="PS50928">
    <property type="entry name" value="ABC_TM1"/>
    <property type="match status" value="1"/>
</dbReference>
<sequence>MTATLAASTEDAPPAPEVKRRGRGRSGQRTRTFYLFVGPWIAGFVLLTLFPLGYAFWMSLTNTDGLSPNWSYVGFENYVRVFQDTQTIESLGRTGIFMLATVPTGVAAGLAMAVLLNRDFRGRTLFRALFYLPAVVPGVAAALTFKIIFDKNAGAANAAVGAVGGEPISWLADPYTRFVLILMILWGVGGSMIISLAALQDVPRELLEAAKVDGASPAYSFFKITLPILSPIIFFQVVTGVIGSLQVFVPSLLLAPVNGPAAVTAVPEGNYFFMVHVYAEYFAKSHFGYASALLWVLFAFVLLITGIVFKLGNRSVFYGGVDPTEKEGS</sequence>
<dbReference type="RefSeq" id="WP_136534598.1">
    <property type="nucleotide sequence ID" value="NZ_STGY01000042.1"/>
</dbReference>
<keyword evidence="11" id="KW-1185">Reference proteome</keyword>
<dbReference type="Proteomes" id="UP000308760">
    <property type="component" value="Unassembled WGS sequence"/>
</dbReference>
<evidence type="ECO:0000256" key="2">
    <source>
        <dbReference type="ARBA" id="ARBA00022448"/>
    </source>
</evidence>
<dbReference type="AlphaFoldDB" id="A0A4S8QFD0"/>
<feature type="transmembrane region" description="Helical" evidence="7">
    <location>
        <begin position="220"/>
        <end position="249"/>
    </location>
</feature>
<evidence type="ECO:0000256" key="6">
    <source>
        <dbReference type="ARBA" id="ARBA00023136"/>
    </source>
</evidence>
<name>A0A4S8QFD0_9ACTN</name>
<keyword evidence="2 7" id="KW-0813">Transport</keyword>
<evidence type="ECO:0000313" key="11">
    <source>
        <dbReference type="Proteomes" id="UP000308760"/>
    </source>
</evidence>
<evidence type="ECO:0000256" key="1">
    <source>
        <dbReference type="ARBA" id="ARBA00004651"/>
    </source>
</evidence>
<evidence type="ECO:0000259" key="9">
    <source>
        <dbReference type="PROSITE" id="PS50928"/>
    </source>
</evidence>
<dbReference type="InterPro" id="IPR035906">
    <property type="entry name" value="MetI-like_sf"/>
</dbReference>
<feature type="transmembrane region" description="Helical" evidence="7">
    <location>
        <begin position="33"/>
        <end position="57"/>
    </location>
</feature>
<keyword evidence="5 7" id="KW-1133">Transmembrane helix</keyword>
<feature type="transmembrane region" description="Helical" evidence="7">
    <location>
        <begin position="96"/>
        <end position="116"/>
    </location>
</feature>
<dbReference type="EMBL" id="STGY01000042">
    <property type="protein sequence ID" value="THV41635.1"/>
    <property type="molecule type" value="Genomic_DNA"/>
</dbReference>
<feature type="domain" description="ABC transmembrane type-1" evidence="9">
    <location>
        <begin position="91"/>
        <end position="308"/>
    </location>
</feature>
<dbReference type="PANTHER" id="PTHR30193:SF1">
    <property type="entry name" value="ABC TRANSPORTER PERMEASE PROTEIN YESP-RELATED"/>
    <property type="match status" value="1"/>
</dbReference>
<dbReference type="Gene3D" id="1.10.3720.10">
    <property type="entry name" value="MetI-like"/>
    <property type="match status" value="1"/>
</dbReference>
<feature type="transmembrane region" description="Helical" evidence="7">
    <location>
        <begin position="128"/>
        <end position="149"/>
    </location>
</feature>
<dbReference type="GO" id="GO:0005886">
    <property type="term" value="C:plasma membrane"/>
    <property type="evidence" value="ECO:0007669"/>
    <property type="project" value="UniProtKB-SubCell"/>
</dbReference>
<accession>A0A4S8QFD0</accession>
<feature type="region of interest" description="Disordered" evidence="8">
    <location>
        <begin position="1"/>
        <end position="24"/>
    </location>
</feature>
<keyword evidence="4 7" id="KW-0812">Transmembrane</keyword>
<comment type="subcellular location">
    <subcellularLocation>
        <location evidence="1 7">Cell membrane</location>
        <topology evidence="1 7">Multi-pass membrane protein</topology>
    </subcellularLocation>
</comment>
<dbReference type="Pfam" id="PF00528">
    <property type="entry name" value="BPD_transp_1"/>
    <property type="match status" value="1"/>
</dbReference>
<dbReference type="SUPFAM" id="SSF161098">
    <property type="entry name" value="MetI-like"/>
    <property type="match status" value="1"/>
</dbReference>
<reference evidence="10 11" key="2">
    <citation type="submission" date="2019-05" db="EMBL/GenBank/DDBJ databases">
        <title>Glycomyces buryatensis sp. nov.</title>
        <authorList>
            <person name="Nikitina E."/>
        </authorList>
    </citation>
    <scope>NUCLEOTIDE SEQUENCE [LARGE SCALE GENOMIC DNA]</scope>
    <source>
        <strain evidence="10 11">18</strain>
    </source>
</reference>
<feature type="transmembrane region" description="Helical" evidence="7">
    <location>
        <begin position="287"/>
        <end position="309"/>
    </location>
</feature>
<evidence type="ECO:0000256" key="4">
    <source>
        <dbReference type="ARBA" id="ARBA00022692"/>
    </source>
</evidence>
<evidence type="ECO:0000256" key="7">
    <source>
        <dbReference type="RuleBase" id="RU363032"/>
    </source>
</evidence>
<organism evidence="10 11">
    <name type="scientific">Glycomyces buryatensis</name>
    <dbReference type="NCBI Taxonomy" id="2570927"/>
    <lineage>
        <taxon>Bacteria</taxon>
        <taxon>Bacillati</taxon>
        <taxon>Actinomycetota</taxon>
        <taxon>Actinomycetes</taxon>
        <taxon>Glycomycetales</taxon>
        <taxon>Glycomycetaceae</taxon>
        <taxon>Glycomyces</taxon>
    </lineage>
</organism>
<evidence type="ECO:0000256" key="5">
    <source>
        <dbReference type="ARBA" id="ARBA00022989"/>
    </source>
</evidence>